<dbReference type="InterPro" id="IPR015943">
    <property type="entry name" value="WD40/YVTN_repeat-like_dom_sf"/>
</dbReference>
<dbReference type="SUPFAM" id="SSF110296">
    <property type="entry name" value="Oligoxyloglucan reducing end-specific cellobiohydrolase"/>
    <property type="match status" value="2"/>
</dbReference>
<protein>
    <recommendedName>
        <fullName evidence="6">Photosynthesis system II assembly factor Ycf48/Hcf136-like domain-containing protein</fullName>
    </recommendedName>
</protein>
<evidence type="ECO:0000256" key="2">
    <source>
        <dbReference type="ARBA" id="ARBA00022737"/>
    </source>
</evidence>
<keyword evidence="2" id="KW-0677">Repeat</keyword>
<dbReference type="SUPFAM" id="SSF52075">
    <property type="entry name" value="Outer arm dynein light chain 1"/>
    <property type="match status" value="1"/>
</dbReference>
<reference evidence="4 5" key="1">
    <citation type="submission" date="2019-01" db="EMBL/GenBank/DDBJ databases">
        <title>Complete genome sequence of Cohnella hallensis HS21 isolated from Korean fir (Abies koreana) rhizospheric soil.</title>
        <authorList>
            <person name="Jiang L."/>
            <person name="Kang S.W."/>
            <person name="Kim S."/>
            <person name="Jung J."/>
            <person name="Kim C.Y."/>
            <person name="Kim D.H."/>
            <person name="Kim S.W."/>
            <person name="Lee J."/>
        </authorList>
    </citation>
    <scope>NUCLEOTIDE SEQUENCE [LARGE SCALE GENOMIC DNA]</scope>
    <source>
        <strain evidence="4 5">HS21</strain>
    </source>
</reference>
<organism evidence="4 5">
    <name type="scientific">Cohnella abietis</name>
    <dbReference type="NCBI Taxonomy" id="2507935"/>
    <lineage>
        <taxon>Bacteria</taxon>
        <taxon>Bacillati</taxon>
        <taxon>Bacillota</taxon>
        <taxon>Bacilli</taxon>
        <taxon>Bacillales</taxon>
        <taxon>Paenibacillaceae</taxon>
        <taxon>Cohnella</taxon>
    </lineage>
</organism>
<dbReference type="InterPro" id="IPR003591">
    <property type="entry name" value="Leu-rich_rpt_typical-subtyp"/>
</dbReference>
<keyword evidence="5" id="KW-1185">Reference proteome</keyword>
<keyword evidence="3" id="KW-0732">Signal</keyword>
<dbReference type="Gene3D" id="2.130.10.10">
    <property type="entry name" value="YVTN repeat-like/Quinoprotein amine dehydrogenase"/>
    <property type="match status" value="1"/>
</dbReference>
<proteinExistence type="predicted"/>
<dbReference type="Gene3D" id="3.80.10.10">
    <property type="entry name" value="Ribonuclease Inhibitor"/>
    <property type="match status" value="1"/>
</dbReference>
<dbReference type="PROSITE" id="PS51450">
    <property type="entry name" value="LRR"/>
    <property type="match status" value="4"/>
</dbReference>
<dbReference type="InterPro" id="IPR025875">
    <property type="entry name" value="Leu-rich_rpt_4"/>
</dbReference>
<feature type="chain" id="PRO_5019520688" description="Photosynthesis system II assembly factor Ycf48/Hcf136-like domain-containing protein" evidence="3">
    <location>
        <begin position="29"/>
        <end position="813"/>
    </location>
</feature>
<name>A0A3T1CY99_9BACL</name>
<keyword evidence="1" id="KW-0433">Leucine-rich repeat</keyword>
<dbReference type="Proteomes" id="UP000289856">
    <property type="component" value="Chromosome"/>
</dbReference>
<dbReference type="InterPro" id="IPR050836">
    <property type="entry name" value="SDS22/Internalin_LRR"/>
</dbReference>
<dbReference type="AlphaFoldDB" id="A0A3T1CY99"/>
<evidence type="ECO:0008006" key="6">
    <source>
        <dbReference type="Google" id="ProtNLM"/>
    </source>
</evidence>
<dbReference type="SMART" id="SM00369">
    <property type="entry name" value="LRR_TYP"/>
    <property type="match status" value="2"/>
</dbReference>
<feature type="signal peptide" evidence="3">
    <location>
        <begin position="1"/>
        <end position="28"/>
    </location>
</feature>
<dbReference type="RefSeq" id="WP_162309241.1">
    <property type="nucleotide sequence ID" value="NZ_AP019400.1"/>
</dbReference>
<sequence length="813" mass="90860">MSNFRRLLFVFIAFVLLVQVLPSPSANANQAIVFGDPLLEQEVRDKLSLPGGPITEDDMKSLEYLFVPALAKGEVKSLQGLEYAVNLSNLTISNNKIKDLTPLSQLTNLTRLDLTNNLISDLSPLAALTELKELYIKYNLIKDIRPLTRLSKLETLQISSNQISDLSPLVSILSLSDADVQENFIDVKADMNQSALASLAQRQVNLAGLENQQKPPYEPQISWTKQSYEEQEAYEPSHYAYGNGVYVSSDQLTSTDGIHWTSHERNDKERFFYKVVFGKGLFLGIGLGSNHGIPVWTSKDGVNWSKETVIRMGANFTDVVFTGKRFVVISSYSNDYNIYKGVLATSEDGVTWKVHPTELERNAHLLASGNGVVLALTDKSLFKSNDGISWRKVTLPIKSLLNDILFIDGKFVATASGALLYSTDGTKWTVTSTSSHSWGAVVWVKGRFFTSSFNPKTKTAAYMTSTDGKSWSVMKVPGADLILGDIKFEKSKYICRSYWAHFSSEDGVNWKLIKKITRMPNMLNRSAIGDGKLVAVGGLNSVWGYFRVDASGKVAYNRVDDKYPPLNDVIWTGKQFFAVGDQGIMMTSKDGINWAKVDSPTKESMFRVIRANDTYYVTGTNGLIMSSRDLKTWKKQKLNTNFNIVSIAWSGKKFIAVSEYLLSTEAFQSDNGTDWKPANINIKTSDSSFTFRFTDIAWGNGTFVITVAQNYHLDLPYTVFLSTDGTQWKKIPTEYKMTAERNWSPSLYGVHFLGGQFVSVGNNGSVYLSKDGKEWNREEIPYNDKVFSAQLFNGKLYAFGLGNEVYIGEFNKP</sequence>
<gene>
    <name evidence="4" type="ORF">KCTCHS21_02150</name>
</gene>
<dbReference type="SMART" id="SM00365">
    <property type="entry name" value="LRR_SD22"/>
    <property type="match status" value="4"/>
</dbReference>
<accession>A0A3T1CY99</accession>
<evidence type="ECO:0000313" key="5">
    <source>
        <dbReference type="Proteomes" id="UP000289856"/>
    </source>
</evidence>
<dbReference type="PANTHER" id="PTHR46652">
    <property type="entry name" value="LEUCINE-RICH REPEAT AND IQ DOMAIN-CONTAINING PROTEIN 1-RELATED"/>
    <property type="match status" value="1"/>
</dbReference>
<dbReference type="InterPro" id="IPR001611">
    <property type="entry name" value="Leu-rich_rpt"/>
</dbReference>
<dbReference type="PANTHER" id="PTHR46652:SF3">
    <property type="entry name" value="LEUCINE-RICH REPEAT-CONTAINING PROTEIN 9"/>
    <property type="match status" value="1"/>
</dbReference>
<evidence type="ECO:0000313" key="4">
    <source>
        <dbReference type="EMBL" id="BBI30816.1"/>
    </source>
</evidence>
<dbReference type="EMBL" id="AP019400">
    <property type="protein sequence ID" value="BBI30816.1"/>
    <property type="molecule type" value="Genomic_DNA"/>
</dbReference>
<dbReference type="InterPro" id="IPR032675">
    <property type="entry name" value="LRR_dom_sf"/>
</dbReference>
<dbReference type="Pfam" id="PF12799">
    <property type="entry name" value="LRR_4"/>
    <property type="match status" value="2"/>
</dbReference>
<evidence type="ECO:0000256" key="3">
    <source>
        <dbReference type="SAM" id="SignalP"/>
    </source>
</evidence>
<dbReference type="KEGG" id="cohn:KCTCHS21_02150"/>
<evidence type="ECO:0000256" key="1">
    <source>
        <dbReference type="ARBA" id="ARBA00022614"/>
    </source>
</evidence>